<dbReference type="AlphaFoldDB" id="A0A7E4VPV9"/>
<dbReference type="WBParaSite" id="Pan_g23556.t1">
    <property type="protein sequence ID" value="Pan_g23556.t1"/>
    <property type="gene ID" value="Pan_g23556"/>
</dbReference>
<keyword evidence="1" id="KW-1185">Reference proteome</keyword>
<evidence type="ECO:0000313" key="1">
    <source>
        <dbReference type="Proteomes" id="UP000492821"/>
    </source>
</evidence>
<reference evidence="2" key="2">
    <citation type="submission" date="2020-10" db="UniProtKB">
        <authorList>
            <consortium name="WormBaseParasite"/>
        </authorList>
    </citation>
    <scope>IDENTIFICATION</scope>
</reference>
<dbReference type="Proteomes" id="UP000492821">
    <property type="component" value="Unassembled WGS sequence"/>
</dbReference>
<evidence type="ECO:0000313" key="2">
    <source>
        <dbReference type="WBParaSite" id="Pan_g23556.t1"/>
    </source>
</evidence>
<accession>A0A7E4VPV9</accession>
<reference evidence="1" key="1">
    <citation type="journal article" date="2013" name="Genetics">
        <title>The draft genome and transcriptome of Panagrellus redivivus are shaped by the harsh demands of a free-living lifestyle.</title>
        <authorList>
            <person name="Srinivasan J."/>
            <person name="Dillman A.R."/>
            <person name="Macchietto M.G."/>
            <person name="Heikkinen L."/>
            <person name="Lakso M."/>
            <person name="Fracchia K.M."/>
            <person name="Antoshechkin I."/>
            <person name="Mortazavi A."/>
            <person name="Wong G."/>
            <person name="Sternberg P.W."/>
        </authorList>
    </citation>
    <scope>NUCLEOTIDE SEQUENCE [LARGE SCALE GENOMIC DNA]</scope>
    <source>
        <strain evidence="1">MT8872</strain>
    </source>
</reference>
<name>A0A7E4VPV9_PANRE</name>
<protein>
    <submittedName>
        <fullName evidence="2">Uncharacterized protein</fullName>
    </submittedName>
</protein>
<sequence>MPYPILKLPYGFQQRLRGLATPKERYNVQVAVGLGKNYLGPLQMCFRDSECSDFRLKQFQIHGNDGLRRDAENDNLFILEGTLRIYSFKPSDYYDHFYDHFLIKSDAFLMAGMEHPDVPQKLAKLCDPNLVTYLTAGTCRSDVNLDLIVDNFKNIEFIDIEFPDYQSNWMQDMLKFKNLKLTCLDIKSQFEKLFCFEPEELSQLYKNLPPTFRLILSCNKPPENASELVRQKLGPHFKEINSESRNTGGYDGFLIINLHDFLCFEVIEQTTL</sequence>
<proteinExistence type="predicted"/>
<organism evidence="1 2">
    <name type="scientific">Panagrellus redivivus</name>
    <name type="common">Microworm</name>
    <dbReference type="NCBI Taxonomy" id="6233"/>
    <lineage>
        <taxon>Eukaryota</taxon>
        <taxon>Metazoa</taxon>
        <taxon>Ecdysozoa</taxon>
        <taxon>Nematoda</taxon>
        <taxon>Chromadorea</taxon>
        <taxon>Rhabditida</taxon>
        <taxon>Tylenchina</taxon>
        <taxon>Panagrolaimomorpha</taxon>
        <taxon>Panagrolaimoidea</taxon>
        <taxon>Panagrolaimidae</taxon>
        <taxon>Panagrellus</taxon>
    </lineage>
</organism>